<dbReference type="InterPro" id="IPR011004">
    <property type="entry name" value="Trimer_LpxA-like_sf"/>
</dbReference>
<reference evidence="5 6" key="1">
    <citation type="journal article" date="2014" name="PLoS Genet.">
        <title>Phylogenetically driven sequencing of extremely halophilic archaea reveals strategies for static and dynamic osmo-response.</title>
        <authorList>
            <person name="Becker E.A."/>
            <person name="Seitzer P.M."/>
            <person name="Tritt A."/>
            <person name="Larsen D."/>
            <person name="Krusor M."/>
            <person name="Yao A.I."/>
            <person name="Wu D."/>
            <person name="Madern D."/>
            <person name="Eisen J.A."/>
            <person name="Darling A.E."/>
            <person name="Facciotti M.T."/>
        </authorList>
    </citation>
    <scope>NUCLEOTIDE SEQUENCE [LARGE SCALE GENOMIC DNA]</scope>
    <source>
        <strain evidence="5 6">DSM 10284</strain>
    </source>
</reference>
<proteinExistence type="inferred from homology"/>
<name>M0EM82_9EURY</name>
<dbReference type="Pfam" id="PF14602">
    <property type="entry name" value="Hexapep_2"/>
    <property type="match status" value="1"/>
</dbReference>
<organism evidence="5 6">
    <name type="scientific">Halorubrum coriense DSM 10284</name>
    <dbReference type="NCBI Taxonomy" id="1227466"/>
    <lineage>
        <taxon>Archaea</taxon>
        <taxon>Methanobacteriati</taxon>
        <taxon>Methanobacteriota</taxon>
        <taxon>Stenosarchaea group</taxon>
        <taxon>Halobacteria</taxon>
        <taxon>Halobacteriales</taxon>
        <taxon>Haloferacaceae</taxon>
        <taxon>Halorubrum</taxon>
    </lineage>
</organism>
<dbReference type="SUPFAM" id="SSF51161">
    <property type="entry name" value="Trimeric LpxA-like enzymes"/>
    <property type="match status" value="1"/>
</dbReference>
<feature type="region of interest" description="Disordered" evidence="3">
    <location>
        <begin position="1"/>
        <end position="26"/>
    </location>
</feature>
<dbReference type="InterPro" id="IPR024688">
    <property type="entry name" value="Mac_dom"/>
</dbReference>
<evidence type="ECO:0000256" key="2">
    <source>
        <dbReference type="ARBA" id="ARBA00022679"/>
    </source>
</evidence>
<comment type="similarity">
    <text evidence="1">Belongs to the transferase hexapeptide repeat family.</text>
</comment>
<sequence>MGREKERMLAGEAYDPSAPELAADRQRARDRCRRYNATAPTETERRERLLRELFGEIRGDATVVPPFRCDYGYNVGVGDDFFANCGCVLLDVAPVSFGENCLLGPGVHVYTATHPIDPDERAAGREFGDPVAVGDDVWIGGRAVIAPGVSVGDGAVVAAGAVVVDDVPARTVVGGNPAEAIRRVDGEKGE</sequence>
<evidence type="ECO:0000313" key="5">
    <source>
        <dbReference type="EMBL" id="ELZ48896.1"/>
    </source>
</evidence>
<dbReference type="Pfam" id="PF12464">
    <property type="entry name" value="Mac"/>
    <property type="match status" value="1"/>
</dbReference>
<evidence type="ECO:0000259" key="4">
    <source>
        <dbReference type="SMART" id="SM01266"/>
    </source>
</evidence>
<protein>
    <submittedName>
        <fullName evidence="5">Transferase</fullName>
    </submittedName>
</protein>
<dbReference type="PROSITE" id="PS00101">
    <property type="entry name" value="HEXAPEP_TRANSFERASES"/>
    <property type="match status" value="1"/>
</dbReference>
<dbReference type="SMART" id="SM01266">
    <property type="entry name" value="Mac"/>
    <property type="match status" value="1"/>
</dbReference>
<dbReference type="Proteomes" id="UP000011509">
    <property type="component" value="Unassembled WGS sequence"/>
</dbReference>
<dbReference type="InterPro" id="IPR051159">
    <property type="entry name" value="Hexapeptide_acetyltransf"/>
</dbReference>
<dbReference type="GO" id="GO:0016407">
    <property type="term" value="F:acetyltransferase activity"/>
    <property type="evidence" value="ECO:0007669"/>
    <property type="project" value="InterPro"/>
</dbReference>
<comment type="caution">
    <text evidence="5">The sequence shown here is derived from an EMBL/GenBank/DDBJ whole genome shotgun (WGS) entry which is preliminary data.</text>
</comment>
<feature type="domain" description="Maltose/galactoside acetyltransferase" evidence="4">
    <location>
        <begin position="5"/>
        <end position="59"/>
    </location>
</feature>
<dbReference type="AlphaFoldDB" id="M0EM82"/>
<dbReference type="InterPro" id="IPR018357">
    <property type="entry name" value="Hexapep_transf_CS"/>
</dbReference>
<keyword evidence="6" id="KW-1185">Reference proteome</keyword>
<evidence type="ECO:0000256" key="3">
    <source>
        <dbReference type="SAM" id="MobiDB-lite"/>
    </source>
</evidence>
<dbReference type="InterPro" id="IPR001451">
    <property type="entry name" value="Hexapep"/>
</dbReference>
<dbReference type="PATRIC" id="fig|1227466.3.peg.1164"/>
<dbReference type="FunFam" id="2.160.10.10:FF:000008">
    <property type="entry name" value="Maltose O-acetyltransferase"/>
    <property type="match status" value="1"/>
</dbReference>
<dbReference type="PANTHER" id="PTHR23416">
    <property type="entry name" value="SIALIC ACID SYNTHASE-RELATED"/>
    <property type="match status" value="1"/>
</dbReference>
<dbReference type="Gene3D" id="2.160.10.10">
    <property type="entry name" value="Hexapeptide repeat proteins"/>
    <property type="match status" value="1"/>
</dbReference>
<dbReference type="STRING" id="1227466.C464_05780"/>
<dbReference type="OrthoDB" id="1475at2157"/>
<keyword evidence="2 5" id="KW-0808">Transferase</keyword>
<dbReference type="PANTHER" id="PTHR23416:SF23">
    <property type="entry name" value="ACETYLTRANSFERASE C18B11.09C-RELATED"/>
    <property type="match status" value="1"/>
</dbReference>
<dbReference type="GO" id="GO:0005829">
    <property type="term" value="C:cytosol"/>
    <property type="evidence" value="ECO:0007669"/>
    <property type="project" value="TreeGrafter"/>
</dbReference>
<gene>
    <name evidence="5" type="ORF">C464_05780</name>
</gene>
<dbReference type="RefSeq" id="WP_006112662.1">
    <property type="nucleotide sequence ID" value="NZ_AOJL01000026.1"/>
</dbReference>
<evidence type="ECO:0000313" key="6">
    <source>
        <dbReference type="Proteomes" id="UP000011509"/>
    </source>
</evidence>
<dbReference type="EMBL" id="AOJL01000026">
    <property type="protein sequence ID" value="ELZ48896.1"/>
    <property type="molecule type" value="Genomic_DNA"/>
</dbReference>
<evidence type="ECO:0000256" key="1">
    <source>
        <dbReference type="ARBA" id="ARBA00007274"/>
    </source>
</evidence>
<accession>M0EM82</accession>
<dbReference type="GO" id="GO:0008374">
    <property type="term" value="F:O-acyltransferase activity"/>
    <property type="evidence" value="ECO:0007669"/>
    <property type="project" value="TreeGrafter"/>
</dbReference>